<proteinExistence type="predicted"/>
<reference evidence="1 2" key="1">
    <citation type="submission" date="2019-02" db="EMBL/GenBank/DDBJ databases">
        <title>Deep-cultivation of Planctomycetes and their phenomic and genomic characterization uncovers novel biology.</title>
        <authorList>
            <person name="Wiegand S."/>
            <person name="Jogler M."/>
            <person name="Boedeker C."/>
            <person name="Pinto D."/>
            <person name="Vollmers J."/>
            <person name="Rivas-Marin E."/>
            <person name="Kohn T."/>
            <person name="Peeters S.H."/>
            <person name="Heuer A."/>
            <person name="Rast P."/>
            <person name="Oberbeckmann S."/>
            <person name="Bunk B."/>
            <person name="Jeske O."/>
            <person name="Meyerdierks A."/>
            <person name="Storesund J.E."/>
            <person name="Kallscheuer N."/>
            <person name="Luecker S."/>
            <person name="Lage O.M."/>
            <person name="Pohl T."/>
            <person name="Merkel B.J."/>
            <person name="Hornburger P."/>
            <person name="Mueller R.-W."/>
            <person name="Bruemmer F."/>
            <person name="Labrenz M."/>
            <person name="Spormann A.M."/>
            <person name="Op den Camp H."/>
            <person name="Overmann J."/>
            <person name="Amann R."/>
            <person name="Jetten M.S.M."/>
            <person name="Mascher T."/>
            <person name="Medema M.H."/>
            <person name="Devos D.P."/>
            <person name="Kaster A.-K."/>
            <person name="Ovreas L."/>
            <person name="Rohde M."/>
            <person name="Galperin M.Y."/>
            <person name="Jogler C."/>
        </authorList>
    </citation>
    <scope>NUCLEOTIDE SEQUENCE [LARGE SCALE GENOMIC DNA]</scope>
    <source>
        <strain evidence="1 2">HG15A2</strain>
    </source>
</reference>
<dbReference type="EMBL" id="CP036263">
    <property type="protein sequence ID" value="QDS96936.1"/>
    <property type="molecule type" value="Genomic_DNA"/>
</dbReference>
<organism evidence="1 2">
    <name type="scientific">Adhaeretor mobilis</name>
    <dbReference type="NCBI Taxonomy" id="1930276"/>
    <lineage>
        <taxon>Bacteria</taxon>
        <taxon>Pseudomonadati</taxon>
        <taxon>Planctomycetota</taxon>
        <taxon>Planctomycetia</taxon>
        <taxon>Pirellulales</taxon>
        <taxon>Lacipirellulaceae</taxon>
        <taxon>Adhaeretor</taxon>
    </lineage>
</organism>
<sequence>MSRYFRVPPSHLHCDAAGRDQHTGPPAYLTHSPLQRIVRANTQPVLAWVSHVAQRLARSFLNALGGLGQLHPV</sequence>
<dbReference type="KEGG" id="amob:HG15A2_01950"/>
<gene>
    <name evidence="1" type="ORF">HG15A2_01950</name>
</gene>
<accession>A0A517MPW8</accession>
<evidence type="ECO:0000313" key="1">
    <source>
        <dbReference type="EMBL" id="QDS96936.1"/>
    </source>
</evidence>
<dbReference type="Proteomes" id="UP000319852">
    <property type="component" value="Chromosome"/>
</dbReference>
<keyword evidence="2" id="KW-1185">Reference proteome</keyword>
<protein>
    <submittedName>
        <fullName evidence="1">Uncharacterized protein</fullName>
    </submittedName>
</protein>
<evidence type="ECO:0000313" key="2">
    <source>
        <dbReference type="Proteomes" id="UP000319852"/>
    </source>
</evidence>
<dbReference type="AlphaFoldDB" id="A0A517MPW8"/>
<name>A0A517MPW8_9BACT</name>